<name>A0A917DZU2_9BACL</name>
<comment type="caution">
    <text evidence="1">The sequence shown here is derived from an EMBL/GenBank/DDBJ whole genome shotgun (WGS) entry which is preliminary data.</text>
</comment>
<organism evidence="1 2">
    <name type="scientific">Paenibacillus nasutitermitis</name>
    <dbReference type="NCBI Taxonomy" id="1652958"/>
    <lineage>
        <taxon>Bacteria</taxon>
        <taxon>Bacillati</taxon>
        <taxon>Bacillota</taxon>
        <taxon>Bacilli</taxon>
        <taxon>Bacillales</taxon>
        <taxon>Paenibacillaceae</taxon>
        <taxon>Paenibacillus</taxon>
    </lineage>
</organism>
<reference evidence="1" key="2">
    <citation type="submission" date="2020-09" db="EMBL/GenBank/DDBJ databases">
        <authorList>
            <person name="Sun Q."/>
            <person name="Zhou Y."/>
        </authorList>
    </citation>
    <scope>NUCLEOTIDE SEQUENCE</scope>
    <source>
        <strain evidence="1">CGMCC 1.15178</strain>
    </source>
</reference>
<sequence length="41" mass="4930">MRWQEVQERFPEEWGVLGTAKAHSEAWTKAWRLMELSDLIL</sequence>
<gene>
    <name evidence="1" type="ORF">GCM10010911_45940</name>
</gene>
<proteinExistence type="predicted"/>
<dbReference type="EMBL" id="BMHP01000003">
    <property type="protein sequence ID" value="GGD82598.1"/>
    <property type="molecule type" value="Genomic_DNA"/>
</dbReference>
<keyword evidence="2" id="KW-1185">Reference proteome</keyword>
<protein>
    <submittedName>
        <fullName evidence="1">Uncharacterized protein</fullName>
    </submittedName>
</protein>
<evidence type="ECO:0000313" key="2">
    <source>
        <dbReference type="Proteomes" id="UP000612456"/>
    </source>
</evidence>
<accession>A0A917DZU2</accession>
<dbReference type="Proteomes" id="UP000612456">
    <property type="component" value="Unassembled WGS sequence"/>
</dbReference>
<reference evidence="1" key="1">
    <citation type="journal article" date="2014" name="Int. J. Syst. Evol. Microbiol.">
        <title>Complete genome sequence of Corynebacterium casei LMG S-19264T (=DSM 44701T), isolated from a smear-ripened cheese.</title>
        <authorList>
            <consortium name="US DOE Joint Genome Institute (JGI-PGF)"/>
            <person name="Walter F."/>
            <person name="Albersmeier A."/>
            <person name="Kalinowski J."/>
            <person name="Ruckert C."/>
        </authorList>
    </citation>
    <scope>NUCLEOTIDE SEQUENCE</scope>
    <source>
        <strain evidence="1">CGMCC 1.15178</strain>
    </source>
</reference>
<evidence type="ECO:0000313" key="1">
    <source>
        <dbReference type="EMBL" id="GGD82598.1"/>
    </source>
</evidence>
<dbReference type="AlphaFoldDB" id="A0A917DZU2"/>